<sequence>MLLLTIIVPLFLCLGTHAASNTREIVEGLPDSGYIYQKIDIGKRSLPNVIDLNGNPVPEPPFPTHAPTGPPVPGDNESPHRENKDTFCIDNEQIDETNWAVVRDILTNWCDAGNTLLPQHVYSWQFNGSAAFICNYGGRQTCLGQEYINDVGKVADYCGRLAAGWYYQSTSNRSHGRGLVGEGASRSLTARLRYAHVMT</sequence>
<proteinExistence type="predicted"/>
<keyword evidence="4" id="KW-1185">Reference proteome</keyword>
<feature type="region of interest" description="Disordered" evidence="1">
    <location>
        <begin position="54"/>
        <end position="84"/>
    </location>
</feature>
<evidence type="ECO:0000313" key="3">
    <source>
        <dbReference type="EMBL" id="KAK8016645.1"/>
    </source>
</evidence>
<feature type="signal peptide" evidence="2">
    <location>
        <begin position="1"/>
        <end position="18"/>
    </location>
</feature>
<keyword evidence="2" id="KW-0732">Signal</keyword>
<name>A0ABR1RNY3_9PEZI</name>
<dbReference type="EMBL" id="JAQQWK010000014">
    <property type="protein sequence ID" value="KAK8016645.1"/>
    <property type="molecule type" value="Genomic_DNA"/>
</dbReference>
<evidence type="ECO:0000256" key="1">
    <source>
        <dbReference type="SAM" id="MobiDB-lite"/>
    </source>
</evidence>
<evidence type="ECO:0000256" key="2">
    <source>
        <dbReference type="SAM" id="SignalP"/>
    </source>
</evidence>
<feature type="compositionally biased region" description="Pro residues" evidence="1">
    <location>
        <begin position="57"/>
        <end position="73"/>
    </location>
</feature>
<organism evidence="3 4">
    <name type="scientific">Apiospora rasikravindrae</name>
    <dbReference type="NCBI Taxonomy" id="990691"/>
    <lineage>
        <taxon>Eukaryota</taxon>
        <taxon>Fungi</taxon>
        <taxon>Dikarya</taxon>
        <taxon>Ascomycota</taxon>
        <taxon>Pezizomycotina</taxon>
        <taxon>Sordariomycetes</taxon>
        <taxon>Xylariomycetidae</taxon>
        <taxon>Amphisphaeriales</taxon>
        <taxon>Apiosporaceae</taxon>
        <taxon>Apiospora</taxon>
    </lineage>
</organism>
<reference evidence="3 4" key="1">
    <citation type="submission" date="2023-01" db="EMBL/GenBank/DDBJ databases">
        <title>Analysis of 21 Apiospora genomes using comparative genomics revels a genus with tremendous synthesis potential of carbohydrate active enzymes and secondary metabolites.</title>
        <authorList>
            <person name="Sorensen T."/>
        </authorList>
    </citation>
    <scope>NUCLEOTIDE SEQUENCE [LARGE SCALE GENOMIC DNA]</scope>
    <source>
        <strain evidence="3 4">CBS 33761</strain>
    </source>
</reference>
<protein>
    <recommendedName>
        <fullName evidence="5">Ecp2 effector protein domain-containing protein</fullName>
    </recommendedName>
</protein>
<dbReference type="Proteomes" id="UP001444661">
    <property type="component" value="Unassembled WGS sequence"/>
</dbReference>
<evidence type="ECO:0000313" key="4">
    <source>
        <dbReference type="Proteomes" id="UP001444661"/>
    </source>
</evidence>
<comment type="caution">
    <text evidence="3">The sequence shown here is derived from an EMBL/GenBank/DDBJ whole genome shotgun (WGS) entry which is preliminary data.</text>
</comment>
<gene>
    <name evidence="3" type="ORF">PG993_014834</name>
</gene>
<evidence type="ECO:0008006" key="5">
    <source>
        <dbReference type="Google" id="ProtNLM"/>
    </source>
</evidence>
<accession>A0ABR1RNY3</accession>
<feature type="chain" id="PRO_5046734143" description="Ecp2 effector protein domain-containing protein" evidence="2">
    <location>
        <begin position="19"/>
        <end position="199"/>
    </location>
</feature>